<evidence type="ECO:0000313" key="1">
    <source>
        <dbReference type="EMBL" id="UNK05103.2"/>
    </source>
</evidence>
<dbReference type="Proteomes" id="UP000829560">
    <property type="component" value="Chromosome"/>
</dbReference>
<dbReference type="InterPro" id="IPR021856">
    <property type="entry name" value="DUF3465"/>
</dbReference>
<accession>A0AAT9PDM9</accession>
<dbReference type="AlphaFoldDB" id="A0AAT9PDM9"/>
<organism evidence="1 2">
    <name type="scientific">Psychrobacter raelei</name>
    <dbReference type="NCBI Taxonomy" id="2565531"/>
    <lineage>
        <taxon>Bacteria</taxon>
        <taxon>Pseudomonadati</taxon>
        <taxon>Pseudomonadota</taxon>
        <taxon>Gammaproteobacteria</taxon>
        <taxon>Moraxellales</taxon>
        <taxon>Moraxellaceae</taxon>
        <taxon>Psychrobacter</taxon>
    </lineage>
</organism>
<proteinExistence type="predicted"/>
<dbReference type="KEGG" id="prae:MN210_13995"/>
<sequence>MKNYLQHRRLLASSGKLHLTRPSSGSEHKLPAALLIFALGLVMLSGCEPESGEVLGTQDSIVSISPIEIELDSKSLDSANASGNNLAMPLSCRNSSIINAFNAQQSSVQVKGCGQVTAILPDDNDGSRHQRFIVQLDGVDAQHTILIAHNIDLAPKLGKLNVGDDVLFYGQYEYNPKGGVVHWTHADPAANHQNGWIEHNDHRFE</sequence>
<dbReference type="EMBL" id="CP093310">
    <property type="protein sequence ID" value="UNK05103.2"/>
    <property type="molecule type" value="Genomic_DNA"/>
</dbReference>
<dbReference type="Pfam" id="PF11948">
    <property type="entry name" value="DUF3465"/>
    <property type="match status" value="1"/>
</dbReference>
<dbReference type="RefSeq" id="WP_338412218.1">
    <property type="nucleotide sequence ID" value="NZ_CP093310.2"/>
</dbReference>
<keyword evidence="2" id="KW-1185">Reference proteome</keyword>
<evidence type="ECO:0000313" key="2">
    <source>
        <dbReference type="Proteomes" id="UP000829560"/>
    </source>
</evidence>
<gene>
    <name evidence="1" type="ORF">MN210_13995</name>
</gene>
<protein>
    <submittedName>
        <fullName evidence="1">DUF3465 domain-containing protein</fullName>
    </submittedName>
</protein>
<name>A0AAT9PDM9_9GAMM</name>
<reference evidence="1" key="1">
    <citation type="submission" date="2024-03" db="EMBL/GenBank/DDBJ databases">
        <title>Psychrobacter raelis sp. nov. isolated from a dog with peritonitis.</title>
        <authorList>
            <person name="Schiavone A."/>
            <person name="Manzulli V."/>
            <person name="Camarda A."/>
            <person name="Cafiero M.A."/>
            <person name="Vasco I."/>
            <person name="Marino L."/>
            <person name="Pennuzzi G."/>
            <person name="Serrecchia L."/>
            <person name="Galante D."/>
            <person name="Pugliese N."/>
        </authorList>
    </citation>
    <scope>NUCLEOTIDE SEQUENCE</scope>
    <source>
        <strain evidence="1">PraFG1</strain>
    </source>
</reference>